<organism evidence="4 5">
    <name type="scientific">Ignelater luminosus</name>
    <name type="common">Cucubano</name>
    <name type="synonym">Pyrophorus luminosus</name>
    <dbReference type="NCBI Taxonomy" id="2038154"/>
    <lineage>
        <taxon>Eukaryota</taxon>
        <taxon>Metazoa</taxon>
        <taxon>Ecdysozoa</taxon>
        <taxon>Arthropoda</taxon>
        <taxon>Hexapoda</taxon>
        <taxon>Insecta</taxon>
        <taxon>Pterygota</taxon>
        <taxon>Neoptera</taxon>
        <taxon>Endopterygota</taxon>
        <taxon>Coleoptera</taxon>
        <taxon>Polyphaga</taxon>
        <taxon>Elateriformia</taxon>
        <taxon>Elateroidea</taxon>
        <taxon>Elateridae</taxon>
        <taxon>Agrypninae</taxon>
        <taxon>Pyrophorini</taxon>
        <taxon>Ignelater</taxon>
    </lineage>
</organism>
<evidence type="ECO:0000256" key="1">
    <source>
        <dbReference type="SAM" id="MobiDB-lite"/>
    </source>
</evidence>
<evidence type="ECO:0000256" key="2">
    <source>
        <dbReference type="SAM" id="SignalP"/>
    </source>
</evidence>
<keyword evidence="2" id="KW-0732">Signal</keyword>
<dbReference type="AlphaFoldDB" id="A0A8K0G6P6"/>
<dbReference type="Proteomes" id="UP000801492">
    <property type="component" value="Unassembled WGS sequence"/>
</dbReference>
<accession>A0A8K0G6P6</accession>
<dbReference type="EMBL" id="VTPC01007781">
    <property type="protein sequence ID" value="KAF2893655.1"/>
    <property type="molecule type" value="Genomic_DNA"/>
</dbReference>
<evidence type="ECO:0000259" key="3">
    <source>
        <dbReference type="Pfam" id="PF03184"/>
    </source>
</evidence>
<feature type="domain" description="DDE-1" evidence="3">
    <location>
        <begin position="272"/>
        <end position="328"/>
    </location>
</feature>
<evidence type="ECO:0000313" key="4">
    <source>
        <dbReference type="EMBL" id="KAF2893655.1"/>
    </source>
</evidence>
<dbReference type="GO" id="GO:0003676">
    <property type="term" value="F:nucleic acid binding"/>
    <property type="evidence" value="ECO:0007669"/>
    <property type="project" value="InterPro"/>
</dbReference>
<feature type="compositionally biased region" description="Basic and acidic residues" evidence="1">
    <location>
        <begin position="86"/>
        <end position="95"/>
    </location>
</feature>
<keyword evidence="5" id="KW-1185">Reference proteome</keyword>
<name>A0A8K0G6P6_IGNLU</name>
<protein>
    <recommendedName>
        <fullName evidence="3">DDE-1 domain-containing protein</fullName>
    </recommendedName>
</protein>
<feature type="chain" id="PRO_5035474112" description="DDE-1 domain-containing protein" evidence="2">
    <location>
        <begin position="17"/>
        <end position="418"/>
    </location>
</feature>
<reference evidence="4" key="1">
    <citation type="submission" date="2019-08" db="EMBL/GenBank/DDBJ databases">
        <title>The genome of the North American firefly Photinus pyralis.</title>
        <authorList>
            <consortium name="Photinus pyralis genome working group"/>
            <person name="Fallon T.R."/>
            <person name="Sander Lower S.E."/>
            <person name="Weng J.-K."/>
        </authorList>
    </citation>
    <scope>NUCLEOTIDE SEQUENCE</scope>
    <source>
        <strain evidence="4">TRF0915ILg1</strain>
        <tissue evidence="4">Whole body</tissue>
    </source>
</reference>
<gene>
    <name evidence="4" type="ORF">ILUMI_12510</name>
</gene>
<dbReference type="InterPro" id="IPR004875">
    <property type="entry name" value="DDE_SF_endonuclease_dom"/>
</dbReference>
<sequence length="418" mass="46721">MMILLIPTVVLIVINNDETYLGNKVSANVREAVAEICQNEEEPQEDAVTEKTKDTIPVQGIMDISSTPGPSSLSVTTSHASPFGRAEAKPRPKESEQDFVSMCKSHTCLMSIDNTSSELNLISSKDEGLAASEEVKPDDFALVKVYDIAKGNSFRRYVAKILFTDKERYGIFFDKLKQVLERYKSTAREMFNLDETGTSTVSKVQKVLSKKGAKQMSQVASTERRGNVTQVGIITATDNALPPNWLFPMIRYDASRMLTSEGFLQVLTFFPALLIIDNQESRLSVEALDFAKENRIVVLTLPSHASNKLQPLDKTVFGSLKKSVASTLKRATFRWPAAIPGLLSPEDIHPYLKGQAWKESNRGRPKGRCTTATDTPEKMLIEEKTKKKMPIKRRLFEEKYSIEKEDNFSVHGENSEIG</sequence>
<feature type="region of interest" description="Disordered" evidence="1">
    <location>
        <begin position="67"/>
        <end position="95"/>
    </location>
</feature>
<dbReference type="Pfam" id="PF03184">
    <property type="entry name" value="DDE_1"/>
    <property type="match status" value="1"/>
</dbReference>
<evidence type="ECO:0000313" key="5">
    <source>
        <dbReference type="Proteomes" id="UP000801492"/>
    </source>
</evidence>
<feature type="compositionally biased region" description="Polar residues" evidence="1">
    <location>
        <begin position="67"/>
        <end position="80"/>
    </location>
</feature>
<comment type="caution">
    <text evidence="4">The sequence shown here is derived from an EMBL/GenBank/DDBJ whole genome shotgun (WGS) entry which is preliminary data.</text>
</comment>
<feature type="signal peptide" evidence="2">
    <location>
        <begin position="1"/>
        <end position="16"/>
    </location>
</feature>
<proteinExistence type="predicted"/>